<comment type="caution">
    <text evidence="7">The sequence shown here is derived from an EMBL/GenBank/DDBJ whole genome shotgun (WGS) entry which is preliminary data.</text>
</comment>
<evidence type="ECO:0000256" key="4">
    <source>
        <dbReference type="ARBA" id="ARBA00023080"/>
    </source>
</evidence>
<dbReference type="Pfam" id="PF00692">
    <property type="entry name" value="dUTPase"/>
    <property type="match status" value="1"/>
</dbReference>
<dbReference type="EMBL" id="BRXW01000516">
    <property type="protein sequence ID" value="GMH62358.1"/>
    <property type="molecule type" value="Genomic_DNA"/>
</dbReference>
<reference evidence="8" key="1">
    <citation type="journal article" date="2023" name="Commun. Biol.">
        <title>Genome analysis of Parmales, the sister group of diatoms, reveals the evolutionary specialization of diatoms from phago-mixotrophs to photoautotrophs.</title>
        <authorList>
            <person name="Ban H."/>
            <person name="Sato S."/>
            <person name="Yoshikawa S."/>
            <person name="Yamada K."/>
            <person name="Nakamura Y."/>
            <person name="Ichinomiya M."/>
            <person name="Sato N."/>
            <person name="Blanc-Mathieu R."/>
            <person name="Endo H."/>
            <person name="Kuwata A."/>
            <person name="Ogata H."/>
        </authorList>
    </citation>
    <scope>NUCLEOTIDE SEQUENCE [LARGE SCALE GENOMIC DNA]</scope>
    <source>
        <strain evidence="8">NIES 3700</strain>
    </source>
</reference>
<dbReference type="SUPFAM" id="SSF51283">
    <property type="entry name" value="dUTPase-like"/>
    <property type="match status" value="1"/>
</dbReference>
<evidence type="ECO:0000313" key="7">
    <source>
        <dbReference type="EMBL" id="GMH62358.1"/>
    </source>
</evidence>
<sequence length="252" mass="28509">MYTKRFYGMKMWAILGEGGMGDVEVRSNWWTLIEQVRGSWVEFGGGNEARVEEVGEEEGVTHFERKYLKKGVKCWKVFCGRKEEHKIEQPIEIPRGGGQSNPRPSLSVVFDNDEIAEMYELRNGQHDGDSGWDLHFPNDLTIPPGETKVIDLGVKIAAYNVDSSPTSFWLIPRSSIVKTPLRMSNSVGLIDASYRGNLKVVVDNVKGEEYRIEKGERLFQVVSQDLKAFEWERVVDLEETERGEGGFGSTGN</sequence>
<dbReference type="GO" id="GO:0006226">
    <property type="term" value="P:dUMP biosynthetic process"/>
    <property type="evidence" value="ECO:0007669"/>
    <property type="project" value="UniProtKB-UniRule"/>
</dbReference>
<dbReference type="GO" id="GO:0000287">
    <property type="term" value="F:magnesium ion binding"/>
    <property type="evidence" value="ECO:0007669"/>
    <property type="project" value="UniProtKB-UniRule"/>
</dbReference>
<keyword evidence="5" id="KW-0460">Magnesium</keyword>
<organism evidence="7 8">
    <name type="scientific">Triparma laevis f. longispina</name>
    <dbReference type="NCBI Taxonomy" id="1714387"/>
    <lineage>
        <taxon>Eukaryota</taxon>
        <taxon>Sar</taxon>
        <taxon>Stramenopiles</taxon>
        <taxon>Ochrophyta</taxon>
        <taxon>Bolidophyceae</taxon>
        <taxon>Parmales</taxon>
        <taxon>Triparmaceae</taxon>
        <taxon>Triparma</taxon>
    </lineage>
</organism>
<dbReference type="InterPro" id="IPR008181">
    <property type="entry name" value="dUTPase"/>
</dbReference>
<name>A0A9W7E1E3_9STRA</name>
<comment type="function">
    <text evidence="5">Involved in nucleotide metabolism via production of dUMP, the immediate precursor of thymidine nucleotides, and decreases the intracellular concentration of dUTP so that uracil cannot be incorporated into DNA.</text>
</comment>
<dbReference type="AlphaFoldDB" id="A0A9W7E1E3"/>
<protein>
    <recommendedName>
        <fullName evidence="5">Deoxyuridine 5'-triphosphate nucleotidohydrolase</fullName>
        <shortName evidence="5">dUTPase</shortName>
        <ecNumber evidence="5">3.6.1.23</ecNumber>
    </recommendedName>
    <alternativeName>
        <fullName evidence="5">dUTP pyrophosphatase</fullName>
    </alternativeName>
</protein>
<comment type="cofactor">
    <cofactor evidence="5">
        <name>Mg(2+)</name>
        <dbReference type="ChEBI" id="CHEBI:18420"/>
    </cofactor>
</comment>
<evidence type="ECO:0000313" key="8">
    <source>
        <dbReference type="Proteomes" id="UP001165122"/>
    </source>
</evidence>
<dbReference type="EC" id="3.6.1.23" evidence="5"/>
<dbReference type="InterPro" id="IPR029054">
    <property type="entry name" value="dUTPase-like"/>
</dbReference>
<feature type="domain" description="dUTPase-like" evidence="6">
    <location>
        <begin position="123"/>
        <end position="251"/>
    </location>
</feature>
<keyword evidence="3 5" id="KW-0378">Hydrolase</keyword>
<evidence type="ECO:0000259" key="6">
    <source>
        <dbReference type="Pfam" id="PF00692"/>
    </source>
</evidence>
<keyword evidence="4 5" id="KW-0546">Nucleotide metabolism</keyword>
<keyword evidence="8" id="KW-1185">Reference proteome</keyword>
<dbReference type="PANTHER" id="PTHR11241">
    <property type="entry name" value="DEOXYURIDINE 5'-TRIPHOSPHATE NUCLEOTIDOHYDROLASE"/>
    <property type="match status" value="1"/>
</dbReference>
<dbReference type="InterPro" id="IPR033704">
    <property type="entry name" value="dUTPase_trimeric"/>
</dbReference>
<dbReference type="CDD" id="cd07557">
    <property type="entry name" value="trimeric_dUTPase"/>
    <property type="match status" value="1"/>
</dbReference>
<dbReference type="PANTHER" id="PTHR11241:SF0">
    <property type="entry name" value="DEOXYURIDINE 5'-TRIPHOSPHATE NUCLEOTIDOHYDROLASE"/>
    <property type="match status" value="1"/>
</dbReference>
<comment type="pathway">
    <text evidence="1 5">Pyrimidine metabolism; dUMP biosynthesis; dUMP from dCTP (dUTP route): step 2/2.</text>
</comment>
<dbReference type="GO" id="GO:0046081">
    <property type="term" value="P:dUTP catabolic process"/>
    <property type="evidence" value="ECO:0007669"/>
    <property type="project" value="UniProtKB-UniRule"/>
</dbReference>
<evidence type="ECO:0000256" key="1">
    <source>
        <dbReference type="ARBA" id="ARBA00005142"/>
    </source>
</evidence>
<proteinExistence type="inferred from homology"/>
<dbReference type="InterPro" id="IPR036157">
    <property type="entry name" value="dUTPase-like_sf"/>
</dbReference>
<accession>A0A9W7E1E3</accession>
<evidence type="ECO:0000256" key="3">
    <source>
        <dbReference type="ARBA" id="ARBA00022801"/>
    </source>
</evidence>
<comment type="catalytic activity">
    <reaction evidence="5">
        <text>dUTP + H2O = dUMP + diphosphate + H(+)</text>
        <dbReference type="Rhea" id="RHEA:10248"/>
        <dbReference type="ChEBI" id="CHEBI:15377"/>
        <dbReference type="ChEBI" id="CHEBI:15378"/>
        <dbReference type="ChEBI" id="CHEBI:33019"/>
        <dbReference type="ChEBI" id="CHEBI:61555"/>
        <dbReference type="ChEBI" id="CHEBI:246422"/>
        <dbReference type="EC" id="3.6.1.23"/>
    </reaction>
</comment>
<dbReference type="Proteomes" id="UP001165122">
    <property type="component" value="Unassembled WGS sequence"/>
</dbReference>
<comment type="similarity">
    <text evidence="2 5">Belongs to the dUTPase family.</text>
</comment>
<dbReference type="OrthoDB" id="10261072at2759"/>
<evidence type="ECO:0000256" key="5">
    <source>
        <dbReference type="RuleBase" id="RU367024"/>
    </source>
</evidence>
<evidence type="ECO:0000256" key="2">
    <source>
        <dbReference type="ARBA" id="ARBA00006581"/>
    </source>
</evidence>
<gene>
    <name evidence="7" type="ORF">TrLO_g6541</name>
</gene>
<dbReference type="GO" id="GO:0004170">
    <property type="term" value="F:dUTP diphosphatase activity"/>
    <property type="evidence" value="ECO:0007669"/>
    <property type="project" value="UniProtKB-UniRule"/>
</dbReference>
<keyword evidence="5" id="KW-0479">Metal-binding</keyword>
<dbReference type="Gene3D" id="2.70.40.10">
    <property type="match status" value="1"/>
</dbReference>